<dbReference type="AlphaFoldDB" id="A0A0M6YD67"/>
<dbReference type="STRING" id="420998.JDO7802_00304"/>
<reference evidence="1 2" key="1">
    <citation type="submission" date="2015-07" db="EMBL/GenBank/DDBJ databases">
        <authorList>
            <person name="Noorani M."/>
        </authorList>
    </citation>
    <scope>NUCLEOTIDE SEQUENCE [LARGE SCALE GENOMIC DNA]</scope>
    <source>
        <strain evidence="1 2">CECT 7802</strain>
    </source>
</reference>
<dbReference type="OrthoDB" id="7961369at2"/>
<organism evidence="1 2">
    <name type="scientific">Jannaschia donghaensis</name>
    <dbReference type="NCBI Taxonomy" id="420998"/>
    <lineage>
        <taxon>Bacteria</taxon>
        <taxon>Pseudomonadati</taxon>
        <taxon>Pseudomonadota</taxon>
        <taxon>Alphaproteobacteria</taxon>
        <taxon>Rhodobacterales</taxon>
        <taxon>Roseobacteraceae</taxon>
        <taxon>Jannaschia</taxon>
    </lineage>
</organism>
<gene>
    <name evidence="1" type="ORF">JDO7802_00304</name>
</gene>
<dbReference type="EMBL" id="CXSU01000005">
    <property type="protein sequence ID" value="CTQ48302.1"/>
    <property type="molecule type" value="Genomic_DNA"/>
</dbReference>
<keyword evidence="2" id="KW-1185">Reference proteome</keyword>
<evidence type="ECO:0000313" key="1">
    <source>
        <dbReference type="EMBL" id="CTQ48302.1"/>
    </source>
</evidence>
<name>A0A0M6YD67_9RHOB</name>
<protein>
    <submittedName>
        <fullName evidence="1">Uncharacterized protein</fullName>
    </submittedName>
</protein>
<accession>A0A0M6YD67</accession>
<evidence type="ECO:0000313" key="2">
    <source>
        <dbReference type="Proteomes" id="UP000049222"/>
    </source>
</evidence>
<dbReference type="Proteomes" id="UP000049222">
    <property type="component" value="Unassembled WGS sequence"/>
</dbReference>
<dbReference type="RefSeq" id="WP_083480961.1">
    <property type="nucleotide sequence ID" value="NZ_CXSU01000005.1"/>
</dbReference>
<sequence length="59" mass="6835">MTKNEHEALAYLIEEARKIQMTEDETTAQRRSFAYGNSVFENPNITKDMIDQEADRLGL</sequence>
<proteinExistence type="predicted"/>